<dbReference type="Pfam" id="PF12833">
    <property type="entry name" value="HTH_18"/>
    <property type="match status" value="1"/>
</dbReference>
<keyword evidence="6" id="KW-1185">Reference proteome</keyword>
<dbReference type="AlphaFoldDB" id="A0A4R6WRH9"/>
<feature type="compositionally biased region" description="Polar residues" evidence="3">
    <location>
        <begin position="1"/>
        <end position="12"/>
    </location>
</feature>
<evidence type="ECO:0000259" key="4">
    <source>
        <dbReference type="PROSITE" id="PS01124"/>
    </source>
</evidence>
<comment type="caution">
    <text evidence="5">The sequence shown here is derived from an EMBL/GenBank/DDBJ whole genome shotgun (WGS) entry which is preliminary data.</text>
</comment>
<dbReference type="InterPro" id="IPR009594">
    <property type="entry name" value="Tscrpt_reg_HTH_AraC_N"/>
</dbReference>
<organism evidence="5 6">
    <name type="scientific">Dongia mobilis</name>
    <dbReference type="NCBI Taxonomy" id="578943"/>
    <lineage>
        <taxon>Bacteria</taxon>
        <taxon>Pseudomonadati</taxon>
        <taxon>Pseudomonadota</taxon>
        <taxon>Alphaproteobacteria</taxon>
        <taxon>Rhodospirillales</taxon>
        <taxon>Dongiaceae</taxon>
        <taxon>Dongia</taxon>
    </lineage>
</organism>
<dbReference type="SMART" id="SM00342">
    <property type="entry name" value="HTH_ARAC"/>
    <property type="match status" value="1"/>
</dbReference>
<dbReference type="InterPro" id="IPR018060">
    <property type="entry name" value="HTH_AraC"/>
</dbReference>
<dbReference type="SUPFAM" id="SSF46689">
    <property type="entry name" value="Homeodomain-like"/>
    <property type="match status" value="2"/>
</dbReference>
<evidence type="ECO:0000256" key="2">
    <source>
        <dbReference type="ARBA" id="ARBA00023163"/>
    </source>
</evidence>
<feature type="region of interest" description="Disordered" evidence="3">
    <location>
        <begin position="1"/>
        <end position="21"/>
    </location>
</feature>
<protein>
    <submittedName>
        <fullName evidence="5">AraC family transcriptional regulator</fullName>
    </submittedName>
</protein>
<dbReference type="RefSeq" id="WP_133613717.1">
    <property type="nucleotide sequence ID" value="NZ_SNYW01000008.1"/>
</dbReference>
<accession>A0A4R6WRH9</accession>
<reference evidence="5 6" key="1">
    <citation type="submission" date="2019-03" db="EMBL/GenBank/DDBJ databases">
        <title>Genomic Encyclopedia of Type Strains, Phase III (KMG-III): the genomes of soil and plant-associated and newly described type strains.</title>
        <authorList>
            <person name="Whitman W."/>
        </authorList>
    </citation>
    <scope>NUCLEOTIDE SEQUENCE [LARGE SCALE GENOMIC DNA]</scope>
    <source>
        <strain evidence="5 6">CGMCC 1.7660</strain>
    </source>
</reference>
<dbReference type="OrthoDB" id="9802263at2"/>
<dbReference type="GO" id="GO:0003700">
    <property type="term" value="F:DNA-binding transcription factor activity"/>
    <property type="evidence" value="ECO:0007669"/>
    <property type="project" value="InterPro"/>
</dbReference>
<sequence>MANATATHSAPTRPTPAGSRQRRMVALISYLAPNPGMSPAPLEGVKYLHANRPLPRSPVFYEPSICILAQGRKRGYLGDETFVYDAQQYLVLSVPLPFEVETEASEAEPLLGLALNVDLAVLAEMLMAIDQAGHHMPAAPKGIFATPLDDALGDAVLRLLEILAGPEIERRLLGPGILREIYYRVLTGAQGGALRAALAHHSQFGKVAKALRRIHQEFDGDLDVAALASEAGMSPAAFHAHFKAVTQTSPIQYLKTTRLHRARLIMVQEGANAAVAAVRVGYESPSQFSREFKRLFGRSPVEEARFMKNLLAVPPVMRRTDQAFPTAP</sequence>
<evidence type="ECO:0000313" key="5">
    <source>
        <dbReference type="EMBL" id="TDQ82436.1"/>
    </source>
</evidence>
<evidence type="ECO:0000256" key="1">
    <source>
        <dbReference type="ARBA" id="ARBA00023015"/>
    </source>
</evidence>
<gene>
    <name evidence="5" type="ORF">A8950_2259</name>
</gene>
<dbReference type="InterPro" id="IPR009057">
    <property type="entry name" value="Homeodomain-like_sf"/>
</dbReference>
<dbReference type="EMBL" id="SNYW01000008">
    <property type="protein sequence ID" value="TDQ82436.1"/>
    <property type="molecule type" value="Genomic_DNA"/>
</dbReference>
<dbReference type="PANTHER" id="PTHR43436:SF2">
    <property type="entry name" value="ARAC_XYLS FAMILY TRANSCRIPTIONAL REGULATOR"/>
    <property type="match status" value="1"/>
</dbReference>
<keyword evidence="2" id="KW-0804">Transcription</keyword>
<proteinExistence type="predicted"/>
<dbReference type="PANTHER" id="PTHR43436">
    <property type="entry name" value="ARAC-FAMILY TRANSCRIPTIONAL REGULATOR"/>
    <property type="match status" value="1"/>
</dbReference>
<dbReference type="Proteomes" id="UP000295783">
    <property type="component" value="Unassembled WGS sequence"/>
</dbReference>
<feature type="domain" description="HTH araC/xylS-type" evidence="4">
    <location>
        <begin position="208"/>
        <end position="306"/>
    </location>
</feature>
<dbReference type="PROSITE" id="PS01124">
    <property type="entry name" value="HTH_ARAC_FAMILY_2"/>
    <property type="match status" value="1"/>
</dbReference>
<name>A0A4R6WRH9_9PROT</name>
<keyword evidence="1" id="KW-0805">Transcription regulation</keyword>
<evidence type="ECO:0000256" key="3">
    <source>
        <dbReference type="SAM" id="MobiDB-lite"/>
    </source>
</evidence>
<dbReference type="Pfam" id="PF06719">
    <property type="entry name" value="AraC_N"/>
    <property type="match status" value="1"/>
</dbReference>
<dbReference type="GO" id="GO:0043565">
    <property type="term" value="F:sequence-specific DNA binding"/>
    <property type="evidence" value="ECO:0007669"/>
    <property type="project" value="InterPro"/>
</dbReference>
<dbReference type="Gene3D" id="1.10.10.60">
    <property type="entry name" value="Homeodomain-like"/>
    <property type="match status" value="2"/>
</dbReference>
<evidence type="ECO:0000313" key="6">
    <source>
        <dbReference type="Proteomes" id="UP000295783"/>
    </source>
</evidence>